<dbReference type="InterPro" id="IPR027417">
    <property type="entry name" value="P-loop_NTPase"/>
</dbReference>
<dbReference type="OMA" id="KTAMAHI"/>
<evidence type="ECO:0000256" key="3">
    <source>
        <dbReference type="ARBA" id="ARBA00023235"/>
    </source>
</evidence>
<dbReference type="GO" id="GO:0006260">
    <property type="term" value="P:DNA replication"/>
    <property type="evidence" value="ECO:0000318"/>
    <property type="project" value="GO_Central"/>
</dbReference>
<dbReference type="GO" id="GO:0003677">
    <property type="term" value="F:DNA binding"/>
    <property type="evidence" value="ECO:0007669"/>
    <property type="project" value="UniProtKB-KW"/>
</dbReference>
<dbReference type="Pfam" id="PF16124">
    <property type="entry name" value="RecQ_Zn_bind"/>
    <property type="match status" value="1"/>
</dbReference>
<dbReference type="EMBL" id="KK198754">
    <property type="protein sequence ID" value="KCW84828.1"/>
    <property type="molecule type" value="Genomic_DNA"/>
</dbReference>
<dbReference type="STRING" id="71139.A0A059D266"/>
<sequence length="208" mass="23743">MALSATATQPVHEDILKALEIRHALVLETSFDRPNLKYKVIAETKEPLKQLGELLKNRFANLCGTKYLNVKWGIKTVYYHAGLVAHQRVAVQKKWHTGEVQTKPDVRFFVHNTMFKSIESYYQESGRAGRDNLPDFGRVLCMLTTSGQGCKTEIFKSAMAQARKMQQYCELKDECQQQTLLAHFGESLNRKDCKYSSNPYDNCLKASS</sequence>
<proteinExistence type="inferred from homology"/>
<dbReference type="GO" id="GO:0005634">
    <property type="term" value="C:nucleus"/>
    <property type="evidence" value="ECO:0000318"/>
    <property type="project" value="GO_Central"/>
</dbReference>
<dbReference type="GO" id="GO:0009378">
    <property type="term" value="F:four-way junction helicase activity"/>
    <property type="evidence" value="ECO:0000318"/>
    <property type="project" value="GO_Central"/>
</dbReference>
<dbReference type="InterPro" id="IPR032284">
    <property type="entry name" value="RecQ_Zn-bd"/>
</dbReference>
<feature type="domain" description="Helicase C-terminal" evidence="7">
    <location>
        <begin position="49"/>
        <end position="132"/>
    </location>
</feature>
<reference evidence="8" key="1">
    <citation type="submission" date="2013-07" db="EMBL/GenBank/DDBJ databases">
        <title>The genome of Eucalyptus grandis.</title>
        <authorList>
            <person name="Schmutz J."/>
            <person name="Hayes R."/>
            <person name="Myburg A."/>
            <person name="Tuskan G."/>
            <person name="Grattapaglia D."/>
            <person name="Rokhsar D.S."/>
        </authorList>
    </citation>
    <scope>NUCLEOTIDE SEQUENCE</scope>
    <source>
        <tissue evidence="8">Leaf extractions</tissue>
    </source>
</reference>
<organism evidence="8">
    <name type="scientific">Eucalyptus grandis</name>
    <name type="common">Flooded gum</name>
    <dbReference type="NCBI Taxonomy" id="71139"/>
    <lineage>
        <taxon>Eukaryota</taxon>
        <taxon>Viridiplantae</taxon>
        <taxon>Streptophyta</taxon>
        <taxon>Embryophyta</taxon>
        <taxon>Tracheophyta</taxon>
        <taxon>Spermatophyta</taxon>
        <taxon>Magnoliopsida</taxon>
        <taxon>eudicotyledons</taxon>
        <taxon>Gunneridae</taxon>
        <taxon>Pentapetalae</taxon>
        <taxon>rosids</taxon>
        <taxon>malvids</taxon>
        <taxon>Myrtales</taxon>
        <taxon>Myrtaceae</taxon>
        <taxon>Myrtoideae</taxon>
        <taxon>Eucalypteae</taxon>
        <taxon>Eucalyptus</taxon>
    </lineage>
</organism>
<protein>
    <recommendedName>
        <fullName evidence="6">DNA 3'-5' helicase</fullName>
        <ecNumber evidence="6">5.6.2.4</ecNumber>
    </recommendedName>
</protein>
<evidence type="ECO:0000256" key="2">
    <source>
        <dbReference type="ARBA" id="ARBA00023125"/>
    </source>
</evidence>
<dbReference type="PANTHER" id="PTHR13710:SF153">
    <property type="entry name" value="RECQ-LIKE DNA HELICASE BLM"/>
    <property type="match status" value="1"/>
</dbReference>
<dbReference type="GO" id="GO:0005737">
    <property type="term" value="C:cytoplasm"/>
    <property type="evidence" value="ECO:0000318"/>
    <property type="project" value="GO_Central"/>
</dbReference>
<dbReference type="InterPro" id="IPR001650">
    <property type="entry name" value="Helicase_C-like"/>
</dbReference>
<keyword evidence="4" id="KW-0539">Nucleus</keyword>
<evidence type="ECO:0000256" key="6">
    <source>
        <dbReference type="ARBA" id="ARBA00034808"/>
    </source>
</evidence>
<evidence type="ECO:0000256" key="1">
    <source>
        <dbReference type="ARBA" id="ARBA00005446"/>
    </source>
</evidence>
<keyword evidence="2" id="KW-0238">DNA-binding</keyword>
<gene>
    <name evidence="8" type="ORF">EUGRSUZ_B01650</name>
</gene>
<evidence type="ECO:0000256" key="5">
    <source>
        <dbReference type="ARBA" id="ARBA00034617"/>
    </source>
</evidence>
<evidence type="ECO:0000259" key="7">
    <source>
        <dbReference type="SMART" id="SM00490"/>
    </source>
</evidence>
<dbReference type="Gramene" id="KCW84828">
    <property type="protein sequence ID" value="KCW84828"/>
    <property type="gene ID" value="EUGRSUZ_B01650"/>
</dbReference>
<name>A0A059D266_EUCGR</name>
<accession>A0A059D266</accession>
<dbReference type="GO" id="GO:0005694">
    <property type="term" value="C:chromosome"/>
    <property type="evidence" value="ECO:0000318"/>
    <property type="project" value="GO_Central"/>
</dbReference>
<dbReference type="SMART" id="SM00490">
    <property type="entry name" value="HELICc"/>
    <property type="match status" value="1"/>
</dbReference>
<dbReference type="AlphaFoldDB" id="A0A059D266"/>
<dbReference type="SUPFAM" id="SSF52540">
    <property type="entry name" value="P-loop containing nucleoside triphosphate hydrolases"/>
    <property type="match status" value="1"/>
</dbReference>
<evidence type="ECO:0000313" key="8">
    <source>
        <dbReference type="EMBL" id="KCW84828.1"/>
    </source>
</evidence>
<dbReference type="GO" id="GO:0043138">
    <property type="term" value="F:3'-5' DNA helicase activity"/>
    <property type="evidence" value="ECO:0000318"/>
    <property type="project" value="GO_Central"/>
</dbReference>
<comment type="catalytic activity">
    <reaction evidence="5">
        <text>Couples ATP hydrolysis with the unwinding of duplex DNA by translocating in the 3'-5' direction.</text>
        <dbReference type="EC" id="5.6.2.4"/>
    </reaction>
</comment>
<dbReference type="Gene3D" id="3.40.50.300">
    <property type="entry name" value="P-loop containing nucleotide triphosphate hydrolases"/>
    <property type="match status" value="1"/>
</dbReference>
<dbReference type="InParanoid" id="A0A059D266"/>
<evidence type="ECO:0000256" key="4">
    <source>
        <dbReference type="ARBA" id="ARBA00023242"/>
    </source>
</evidence>
<dbReference type="EC" id="5.6.2.4" evidence="6"/>
<dbReference type="PANTHER" id="PTHR13710">
    <property type="entry name" value="DNA HELICASE RECQ FAMILY MEMBER"/>
    <property type="match status" value="1"/>
</dbReference>
<keyword evidence="3" id="KW-0413">Isomerase</keyword>
<dbReference type="GO" id="GO:0000724">
    <property type="term" value="P:double-strand break repair via homologous recombination"/>
    <property type="evidence" value="ECO:0000318"/>
    <property type="project" value="GO_Central"/>
</dbReference>
<comment type="similarity">
    <text evidence="1">Belongs to the helicase family. RecQ subfamily.</text>
</comment>